<organism evidence="3">
    <name type="scientific">freshwater metagenome</name>
    <dbReference type="NCBI Taxonomy" id="449393"/>
    <lineage>
        <taxon>unclassified sequences</taxon>
        <taxon>metagenomes</taxon>
        <taxon>ecological metagenomes</taxon>
    </lineage>
</organism>
<proteinExistence type="predicted"/>
<dbReference type="Pfam" id="PF13560">
    <property type="entry name" value="HTH_31"/>
    <property type="match status" value="1"/>
</dbReference>
<sequence>MTPTDVTAAPVVHDPRRQGPGPGARVRAARVAGDLSREGLAARIGSSARTIRRIEDDQRQATPAELRSIAAACGAPEWFLSHGWQGWELVGDR</sequence>
<reference evidence="3" key="1">
    <citation type="submission" date="2020-05" db="EMBL/GenBank/DDBJ databases">
        <authorList>
            <person name="Chiriac C."/>
            <person name="Salcher M."/>
            <person name="Ghai R."/>
            <person name="Kavagutti S V."/>
        </authorList>
    </citation>
    <scope>NUCLEOTIDE SEQUENCE</scope>
</reference>
<protein>
    <submittedName>
        <fullName evidence="3">Unannotated protein</fullName>
    </submittedName>
</protein>
<dbReference type="SUPFAM" id="SSF47413">
    <property type="entry name" value="lambda repressor-like DNA-binding domains"/>
    <property type="match status" value="1"/>
</dbReference>
<dbReference type="Gene3D" id="1.10.260.40">
    <property type="entry name" value="lambda repressor-like DNA-binding domains"/>
    <property type="match status" value="1"/>
</dbReference>
<evidence type="ECO:0000259" key="2">
    <source>
        <dbReference type="PROSITE" id="PS50943"/>
    </source>
</evidence>
<dbReference type="CDD" id="cd00093">
    <property type="entry name" value="HTH_XRE"/>
    <property type="match status" value="1"/>
</dbReference>
<dbReference type="EMBL" id="CAFBMK010000490">
    <property type="protein sequence ID" value="CAB4961130.1"/>
    <property type="molecule type" value="Genomic_DNA"/>
</dbReference>
<dbReference type="AlphaFoldDB" id="A0A6J7KZF5"/>
<dbReference type="PROSITE" id="PS50943">
    <property type="entry name" value="HTH_CROC1"/>
    <property type="match status" value="1"/>
</dbReference>
<dbReference type="GO" id="GO:0003677">
    <property type="term" value="F:DNA binding"/>
    <property type="evidence" value="ECO:0007669"/>
    <property type="project" value="InterPro"/>
</dbReference>
<feature type="region of interest" description="Disordered" evidence="1">
    <location>
        <begin position="1"/>
        <end position="24"/>
    </location>
</feature>
<evidence type="ECO:0000313" key="3">
    <source>
        <dbReference type="EMBL" id="CAB4961130.1"/>
    </source>
</evidence>
<dbReference type="InterPro" id="IPR001387">
    <property type="entry name" value="Cro/C1-type_HTH"/>
</dbReference>
<gene>
    <name evidence="3" type="ORF">UFOPK3564_04068</name>
</gene>
<name>A0A6J7KZF5_9ZZZZ</name>
<accession>A0A6J7KZF5</accession>
<feature type="domain" description="HTH cro/C1-type" evidence="2">
    <location>
        <begin position="26"/>
        <end position="79"/>
    </location>
</feature>
<dbReference type="SMART" id="SM00530">
    <property type="entry name" value="HTH_XRE"/>
    <property type="match status" value="1"/>
</dbReference>
<dbReference type="InterPro" id="IPR010982">
    <property type="entry name" value="Lambda_DNA-bd_dom_sf"/>
</dbReference>
<evidence type="ECO:0000256" key="1">
    <source>
        <dbReference type="SAM" id="MobiDB-lite"/>
    </source>
</evidence>